<dbReference type="AlphaFoldDB" id="A0A849P7W0"/>
<evidence type="ECO:0000313" key="1">
    <source>
        <dbReference type="EMBL" id="NOL51628.1"/>
    </source>
</evidence>
<gene>
    <name evidence="1" type="ORF">HKX39_05490</name>
</gene>
<organism evidence="1 2">
    <name type="scientific">Pelistega suis</name>
    <dbReference type="NCBI Taxonomy" id="1631957"/>
    <lineage>
        <taxon>Bacteria</taxon>
        <taxon>Pseudomonadati</taxon>
        <taxon>Pseudomonadota</taxon>
        <taxon>Betaproteobacteria</taxon>
        <taxon>Burkholderiales</taxon>
        <taxon>Alcaligenaceae</taxon>
        <taxon>Pelistega</taxon>
    </lineage>
</organism>
<keyword evidence="2" id="KW-1185">Reference proteome</keyword>
<dbReference type="Proteomes" id="UP000537862">
    <property type="component" value="Unassembled WGS sequence"/>
</dbReference>
<reference evidence="1 2" key="1">
    <citation type="submission" date="2020-05" db="EMBL/GenBank/DDBJ databases">
        <authorList>
            <person name="Niu N."/>
        </authorList>
    </citation>
    <scope>NUCLEOTIDE SEQUENCE [LARGE SCALE GENOMIC DNA]</scope>
    <source>
        <strain evidence="1 2">3340-03</strain>
    </source>
</reference>
<comment type="caution">
    <text evidence="1">The sequence shown here is derived from an EMBL/GenBank/DDBJ whole genome shotgun (WGS) entry which is preliminary data.</text>
</comment>
<protein>
    <submittedName>
        <fullName evidence="1">Uncharacterized protein</fullName>
    </submittedName>
</protein>
<sequence length="47" mass="5535">MAGREEEKHVLSIGVSYDGEEKEFSEHSRYADIICYNQYYRKVSGIF</sequence>
<accession>A0A849P7W0</accession>
<name>A0A849P7W0_9BURK</name>
<dbReference type="RefSeq" id="WP_171680329.1">
    <property type="nucleotide sequence ID" value="NZ_JABGBN010000003.1"/>
</dbReference>
<proteinExistence type="predicted"/>
<dbReference type="EMBL" id="JABGBN010000003">
    <property type="protein sequence ID" value="NOL51628.1"/>
    <property type="molecule type" value="Genomic_DNA"/>
</dbReference>
<evidence type="ECO:0000313" key="2">
    <source>
        <dbReference type="Proteomes" id="UP000537862"/>
    </source>
</evidence>